<dbReference type="EMBL" id="LN829119">
    <property type="protein sequence ID" value="CPR22277.1"/>
    <property type="molecule type" value="Genomic_DNA"/>
</dbReference>
<proteinExistence type="predicted"/>
<name>A0A0D6JKQ2_9HYPH</name>
<evidence type="ECO:0000256" key="1">
    <source>
        <dbReference type="SAM" id="MobiDB-lite"/>
    </source>
</evidence>
<dbReference type="Proteomes" id="UP000033187">
    <property type="component" value="Chromosome 1"/>
</dbReference>
<evidence type="ECO:0000313" key="2">
    <source>
        <dbReference type="EMBL" id="CPR22277.1"/>
    </source>
</evidence>
<dbReference type="KEGG" id="fil:BN1229_v1_3717"/>
<protein>
    <submittedName>
        <fullName evidence="2">Uncharacterized protein</fullName>
    </submittedName>
</protein>
<evidence type="ECO:0000313" key="3">
    <source>
        <dbReference type="Proteomes" id="UP000033187"/>
    </source>
</evidence>
<organism evidence="2 3">
    <name type="scientific">Candidatus Filomicrobium marinum</name>
    <dbReference type="NCBI Taxonomy" id="1608628"/>
    <lineage>
        <taxon>Bacteria</taxon>
        <taxon>Pseudomonadati</taxon>
        <taxon>Pseudomonadota</taxon>
        <taxon>Alphaproteobacteria</taxon>
        <taxon>Hyphomicrobiales</taxon>
        <taxon>Hyphomicrobiaceae</taxon>
        <taxon>Filomicrobium</taxon>
    </lineage>
</organism>
<dbReference type="AlphaFoldDB" id="A0A0D6JKQ2"/>
<sequence>MRHTLKRPRLEAGGLTPGEPRQFYNAQTKEKPRGRGPTRHSVMASMDCPEDYRAKTVTTACGPLVRIVL</sequence>
<accession>A0A0D6JKQ2</accession>
<gene>
    <name evidence="2" type="ORF">YBN1229_v1_3710</name>
</gene>
<keyword evidence="3" id="KW-1185">Reference proteome</keyword>
<dbReference type="KEGG" id="fiy:BN1229_v1_3710"/>
<feature type="region of interest" description="Disordered" evidence="1">
    <location>
        <begin position="1"/>
        <end position="44"/>
    </location>
</feature>
<reference evidence="3" key="1">
    <citation type="submission" date="2015-02" db="EMBL/GenBank/DDBJ databases">
        <authorList>
            <person name="Chooi Y.-H."/>
        </authorList>
    </citation>
    <scope>NUCLEOTIDE SEQUENCE [LARGE SCALE GENOMIC DNA]</scope>
    <source>
        <strain evidence="3">strain Y</strain>
    </source>
</reference>